<keyword evidence="1" id="KW-1133">Transmembrane helix</keyword>
<feature type="transmembrane region" description="Helical" evidence="1">
    <location>
        <begin position="73"/>
        <end position="93"/>
    </location>
</feature>
<dbReference type="Proteomes" id="UP001500979">
    <property type="component" value="Unassembled WGS sequence"/>
</dbReference>
<comment type="caution">
    <text evidence="2">The sequence shown here is derived from an EMBL/GenBank/DDBJ whole genome shotgun (WGS) entry which is preliminary data.</text>
</comment>
<evidence type="ECO:0000313" key="2">
    <source>
        <dbReference type="EMBL" id="GAA2779937.1"/>
    </source>
</evidence>
<proteinExistence type="predicted"/>
<dbReference type="EMBL" id="BAAAUX010000005">
    <property type="protein sequence ID" value="GAA2779937.1"/>
    <property type="molecule type" value="Genomic_DNA"/>
</dbReference>
<reference evidence="2 3" key="1">
    <citation type="journal article" date="2019" name="Int. J. Syst. Evol. Microbiol.">
        <title>The Global Catalogue of Microorganisms (GCM) 10K type strain sequencing project: providing services to taxonomists for standard genome sequencing and annotation.</title>
        <authorList>
            <consortium name="The Broad Institute Genomics Platform"/>
            <consortium name="The Broad Institute Genome Sequencing Center for Infectious Disease"/>
            <person name="Wu L."/>
            <person name="Ma J."/>
        </authorList>
    </citation>
    <scope>NUCLEOTIDE SEQUENCE [LARGE SCALE GENOMIC DNA]</scope>
    <source>
        <strain evidence="2 3">JCM 9383</strain>
    </source>
</reference>
<evidence type="ECO:0000256" key="1">
    <source>
        <dbReference type="SAM" id="Phobius"/>
    </source>
</evidence>
<dbReference type="RefSeq" id="WP_344678404.1">
    <property type="nucleotide sequence ID" value="NZ_BAAAUX010000005.1"/>
</dbReference>
<protein>
    <recommendedName>
        <fullName evidence="4">DUF3040 domain-containing protein</fullName>
    </recommendedName>
</protein>
<name>A0ABN3V8E6_9PSEU</name>
<keyword evidence="1" id="KW-0812">Transmembrane</keyword>
<gene>
    <name evidence="2" type="ORF">GCM10010470_12140</name>
</gene>
<accession>A0ABN3V8E6</accession>
<organism evidence="2 3">
    <name type="scientific">Saccharopolyspora taberi</name>
    <dbReference type="NCBI Taxonomy" id="60895"/>
    <lineage>
        <taxon>Bacteria</taxon>
        <taxon>Bacillati</taxon>
        <taxon>Actinomycetota</taxon>
        <taxon>Actinomycetes</taxon>
        <taxon>Pseudonocardiales</taxon>
        <taxon>Pseudonocardiaceae</taxon>
        <taxon>Saccharopolyspora</taxon>
    </lineage>
</organism>
<keyword evidence="1" id="KW-0472">Membrane</keyword>
<evidence type="ECO:0000313" key="3">
    <source>
        <dbReference type="Proteomes" id="UP001500979"/>
    </source>
</evidence>
<evidence type="ECO:0008006" key="4">
    <source>
        <dbReference type="Google" id="ProtNLM"/>
    </source>
</evidence>
<feature type="transmembrane region" description="Helical" evidence="1">
    <location>
        <begin position="47"/>
        <end position="67"/>
    </location>
</feature>
<sequence length="151" mass="16418">MADRAAKPVTAGLSQVAQMDRRERARIVRQLCQQYPAFRSLLTQVTVARGIAFGSGLALAVAVMFLVQGVSVWWVATLVLGGLVGFGYVAVVLTDSRFDLLLAIIGAHRTDELHGRLVTEQIYGEDAPENPVFPTPAPVGVRRFLRRQSAS</sequence>
<keyword evidence="3" id="KW-1185">Reference proteome</keyword>